<name>A0ABV4NZW2_9GAMM</name>
<dbReference type="CDD" id="cd00077">
    <property type="entry name" value="HDc"/>
    <property type="match status" value="1"/>
</dbReference>
<dbReference type="InterPro" id="IPR052567">
    <property type="entry name" value="OP_Dioxygenase"/>
</dbReference>
<dbReference type="Proteomes" id="UP001569428">
    <property type="component" value="Unassembled WGS sequence"/>
</dbReference>
<dbReference type="PANTHER" id="PTHR40202">
    <property type="match status" value="1"/>
</dbReference>
<dbReference type="InterPro" id="IPR006674">
    <property type="entry name" value="HD_domain"/>
</dbReference>
<evidence type="ECO:0000313" key="3">
    <source>
        <dbReference type="Proteomes" id="UP001569428"/>
    </source>
</evidence>
<evidence type="ECO:0000313" key="2">
    <source>
        <dbReference type="EMBL" id="MFA0811582.1"/>
    </source>
</evidence>
<keyword evidence="3" id="KW-1185">Reference proteome</keyword>
<dbReference type="InterPro" id="IPR003607">
    <property type="entry name" value="HD/PDEase_dom"/>
</dbReference>
<dbReference type="SUPFAM" id="SSF109604">
    <property type="entry name" value="HD-domain/PDEase-like"/>
    <property type="match status" value="1"/>
</dbReference>
<proteinExistence type="predicted"/>
<dbReference type="Gene3D" id="1.10.3210.10">
    <property type="entry name" value="Hypothetical protein af1432"/>
    <property type="match status" value="1"/>
</dbReference>
<organism evidence="2 3">
    <name type="scientific">Microbulbifer epialgicus</name>
    <dbReference type="NCBI Taxonomy" id="393907"/>
    <lineage>
        <taxon>Bacteria</taxon>
        <taxon>Pseudomonadati</taxon>
        <taxon>Pseudomonadota</taxon>
        <taxon>Gammaproteobacteria</taxon>
        <taxon>Cellvibrionales</taxon>
        <taxon>Microbulbiferaceae</taxon>
        <taxon>Microbulbifer</taxon>
    </lineage>
</organism>
<gene>
    <name evidence="2" type="ORF">ACCI49_11690</name>
</gene>
<dbReference type="EMBL" id="JBGMEK010000023">
    <property type="protein sequence ID" value="MFA0811582.1"/>
    <property type="molecule type" value="Genomic_DNA"/>
</dbReference>
<dbReference type="RefSeq" id="WP_371839148.1">
    <property type="nucleotide sequence ID" value="NZ_JBGMEK010000023.1"/>
</dbReference>
<evidence type="ECO:0000259" key="1">
    <source>
        <dbReference type="Pfam" id="PF01966"/>
    </source>
</evidence>
<feature type="domain" description="HD" evidence="1">
    <location>
        <begin position="31"/>
        <end position="120"/>
    </location>
</feature>
<sequence length="196" mass="21942">MINEAVNEIRQLFLQYGDINLGENCTQLQHAAQCAALAERSDNSDDLVVAAFLHDIGHLYAIKEKMPGIDSEGYSEHDRIGADLLGRWGFPSTVTMPIALHVQAKRFLMSTKSNYEARLSSASRKTLTKQGEEMSDQEQYEFLQDPFARDALTLREWDDAGKVPGLDVAPLDHWLRACAKVLNRQVTTHPSPSDIN</sequence>
<protein>
    <submittedName>
        <fullName evidence="2">HD domain-containing protein</fullName>
    </submittedName>
</protein>
<comment type="caution">
    <text evidence="2">The sequence shown here is derived from an EMBL/GenBank/DDBJ whole genome shotgun (WGS) entry which is preliminary data.</text>
</comment>
<dbReference type="Pfam" id="PF01966">
    <property type="entry name" value="HD"/>
    <property type="match status" value="1"/>
</dbReference>
<accession>A0ABV4NZW2</accession>
<dbReference type="PANTHER" id="PTHR40202:SF1">
    <property type="entry name" value="HD DOMAIN-CONTAINING PROTEIN"/>
    <property type="match status" value="1"/>
</dbReference>
<reference evidence="2 3" key="1">
    <citation type="submission" date="2024-08" db="EMBL/GenBank/DDBJ databases">
        <authorList>
            <person name="Ishaq N."/>
        </authorList>
    </citation>
    <scope>NUCLEOTIDE SEQUENCE [LARGE SCALE GENOMIC DNA]</scope>
    <source>
        <strain evidence="2 3">DSM 18651</strain>
    </source>
</reference>